<accession>E5XQT1</accession>
<name>E5XQT1_SEGRC</name>
<dbReference type="GO" id="GO:0000976">
    <property type="term" value="F:transcription cis-regulatory region binding"/>
    <property type="evidence" value="ECO:0007669"/>
    <property type="project" value="TreeGrafter"/>
</dbReference>
<dbReference type="SUPFAM" id="SSF46689">
    <property type="entry name" value="Homeodomain-like"/>
    <property type="match status" value="1"/>
</dbReference>
<organism evidence="6 7">
    <name type="scientific">Segniliparus rugosus (strain ATCC BAA-974 / DSM 45345 / CCUG 50838 / CIP 108380 / JCM 13579 / CDC 945)</name>
    <dbReference type="NCBI Taxonomy" id="679197"/>
    <lineage>
        <taxon>Bacteria</taxon>
        <taxon>Bacillati</taxon>
        <taxon>Actinomycetota</taxon>
        <taxon>Actinomycetes</taxon>
        <taxon>Mycobacteriales</taxon>
        <taxon>Segniliparaceae</taxon>
        <taxon>Segniliparus</taxon>
    </lineage>
</organism>
<protein>
    <recommendedName>
        <fullName evidence="5">HTH tetR-type domain-containing protein</fullName>
    </recommendedName>
</protein>
<dbReference type="eggNOG" id="COG1309">
    <property type="taxonomic scope" value="Bacteria"/>
</dbReference>
<feature type="domain" description="HTH tetR-type" evidence="5">
    <location>
        <begin position="12"/>
        <end position="72"/>
    </location>
</feature>
<keyword evidence="2 4" id="KW-0238">DNA-binding</keyword>
<proteinExistence type="predicted"/>
<evidence type="ECO:0000259" key="5">
    <source>
        <dbReference type="PROSITE" id="PS50977"/>
    </source>
</evidence>
<dbReference type="Pfam" id="PF21351">
    <property type="entry name" value="TetR_C_41"/>
    <property type="match status" value="1"/>
</dbReference>
<keyword evidence="7" id="KW-1185">Reference proteome</keyword>
<dbReference type="AlphaFoldDB" id="E5XQT1"/>
<dbReference type="FunFam" id="1.10.10.60:FF:000141">
    <property type="entry name" value="TetR family transcriptional regulator"/>
    <property type="match status" value="1"/>
</dbReference>
<evidence type="ECO:0000256" key="4">
    <source>
        <dbReference type="PROSITE-ProRule" id="PRU00335"/>
    </source>
</evidence>
<dbReference type="InterPro" id="IPR001647">
    <property type="entry name" value="HTH_TetR"/>
</dbReference>
<dbReference type="InterPro" id="IPR009057">
    <property type="entry name" value="Homeodomain-like_sf"/>
</dbReference>
<dbReference type="PANTHER" id="PTHR30055:SF234">
    <property type="entry name" value="HTH-TYPE TRANSCRIPTIONAL REGULATOR BETI"/>
    <property type="match status" value="1"/>
</dbReference>
<dbReference type="OrthoDB" id="9805134at2"/>
<evidence type="ECO:0000256" key="2">
    <source>
        <dbReference type="ARBA" id="ARBA00023125"/>
    </source>
</evidence>
<evidence type="ECO:0000256" key="1">
    <source>
        <dbReference type="ARBA" id="ARBA00023015"/>
    </source>
</evidence>
<dbReference type="GO" id="GO:0045892">
    <property type="term" value="P:negative regulation of DNA-templated transcription"/>
    <property type="evidence" value="ECO:0007669"/>
    <property type="project" value="UniProtKB-ARBA"/>
</dbReference>
<sequence length="207" mass="22912">MAVQTRREMYAAQTRAALVEAARELFISPGFGATKIEDITTKALVSKGTFYHHFPDKRVLFAEVFAEHMRTMEQALDGMIGLVGTDPAFEGKTLLVESGSAFFTFISHDDTHSGILRQAPEALGAELLRQTQRDLALPGLGRLLRLIESRGELREGVSIPTTASLLLACLSELAMIILEAEDKEAATKEAVFALERFWEGFLVRRQD</sequence>
<dbReference type="InterPro" id="IPR050109">
    <property type="entry name" value="HTH-type_TetR-like_transc_reg"/>
</dbReference>
<dbReference type="HOGENOM" id="CLU_069356_24_2_11"/>
<comment type="caution">
    <text evidence="6">The sequence shown here is derived from an EMBL/GenBank/DDBJ whole genome shotgun (WGS) entry which is preliminary data.</text>
</comment>
<gene>
    <name evidence="6" type="ORF">HMPREF9336_01853</name>
</gene>
<dbReference type="STRING" id="679197.HMPREF9336_01853"/>
<evidence type="ECO:0000313" key="7">
    <source>
        <dbReference type="Proteomes" id="UP000004816"/>
    </source>
</evidence>
<reference evidence="6 7" key="1">
    <citation type="journal article" date="2011" name="Stand. Genomic Sci.">
        <title>High quality draft genome sequence of Segniliparus rugosus CDC 945(T)= (ATCC BAA-974(T)).</title>
        <authorList>
            <person name="Earl A.M."/>
            <person name="Desjardins C.A."/>
            <person name="Fitzgerald M.G."/>
            <person name="Arachchi H.M."/>
            <person name="Zeng Q."/>
            <person name="Mehta T."/>
            <person name="Griggs A."/>
            <person name="Birren B.W."/>
            <person name="Toney N.C."/>
            <person name="Carr J."/>
            <person name="Posey J."/>
            <person name="Butler W.R."/>
        </authorList>
    </citation>
    <scope>NUCLEOTIDE SEQUENCE [LARGE SCALE GENOMIC DNA]</scope>
    <source>
        <strain evidence="7">ATCC BAA-974 / DSM 45345 / CCUG 50838 / CIP 108380 / JCM 13579 / CDC 945</strain>
    </source>
</reference>
<dbReference type="Pfam" id="PF00440">
    <property type="entry name" value="TetR_N"/>
    <property type="match status" value="1"/>
</dbReference>
<dbReference type="PROSITE" id="PS50977">
    <property type="entry name" value="HTH_TETR_2"/>
    <property type="match status" value="1"/>
</dbReference>
<dbReference type="RefSeq" id="WP_007469687.1">
    <property type="nucleotide sequence ID" value="NZ_KI391953.1"/>
</dbReference>
<feature type="DNA-binding region" description="H-T-H motif" evidence="4">
    <location>
        <begin position="35"/>
        <end position="54"/>
    </location>
</feature>
<dbReference type="InterPro" id="IPR049484">
    <property type="entry name" value="Rv0078-like_C"/>
</dbReference>
<evidence type="ECO:0000313" key="6">
    <source>
        <dbReference type="EMBL" id="EFV13304.1"/>
    </source>
</evidence>
<dbReference type="Gene3D" id="1.10.357.10">
    <property type="entry name" value="Tetracycline Repressor, domain 2"/>
    <property type="match status" value="1"/>
</dbReference>
<dbReference type="PANTHER" id="PTHR30055">
    <property type="entry name" value="HTH-TYPE TRANSCRIPTIONAL REGULATOR RUTR"/>
    <property type="match status" value="1"/>
</dbReference>
<dbReference type="PRINTS" id="PR00455">
    <property type="entry name" value="HTHTETR"/>
</dbReference>
<dbReference type="Proteomes" id="UP000004816">
    <property type="component" value="Unassembled WGS sequence"/>
</dbReference>
<keyword evidence="3" id="KW-0804">Transcription</keyword>
<dbReference type="GO" id="GO:0003700">
    <property type="term" value="F:DNA-binding transcription factor activity"/>
    <property type="evidence" value="ECO:0007669"/>
    <property type="project" value="TreeGrafter"/>
</dbReference>
<keyword evidence="1" id="KW-0805">Transcription regulation</keyword>
<dbReference type="EMBL" id="ACZI02000002">
    <property type="protein sequence ID" value="EFV13304.1"/>
    <property type="molecule type" value="Genomic_DNA"/>
</dbReference>
<evidence type="ECO:0000256" key="3">
    <source>
        <dbReference type="ARBA" id="ARBA00023163"/>
    </source>
</evidence>